<dbReference type="Proteomes" id="UP000243488">
    <property type="component" value="Chromosome"/>
</dbReference>
<dbReference type="EMBL" id="CP020100">
    <property type="protein sequence ID" value="AQZ94160.1"/>
    <property type="molecule type" value="Genomic_DNA"/>
</dbReference>
<dbReference type="KEGG" id="ppha:BVH74_05050"/>
<organism evidence="2 3">
    <name type="scientific">Halopseudomonas phragmitis</name>
    <dbReference type="NCBI Taxonomy" id="1931241"/>
    <lineage>
        <taxon>Bacteria</taxon>
        <taxon>Pseudomonadati</taxon>
        <taxon>Pseudomonadota</taxon>
        <taxon>Gammaproteobacteria</taxon>
        <taxon>Pseudomonadales</taxon>
        <taxon>Pseudomonadaceae</taxon>
        <taxon>Halopseudomonas</taxon>
    </lineage>
</organism>
<evidence type="ECO:0000313" key="3">
    <source>
        <dbReference type="Proteomes" id="UP000243488"/>
    </source>
</evidence>
<dbReference type="AlphaFoldDB" id="A0A1V0B2P4"/>
<dbReference type="STRING" id="1931241.BVH74_05050"/>
<gene>
    <name evidence="2" type="ORF">BVH74_05050</name>
</gene>
<evidence type="ECO:0000313" key="2">
    <source>
        <dbReference type="EMBL" id="AQZ94160.1"/>
    </source>
</evidence>
<proteinExistence type="predicted"/>
<name>A0A1V0B2P4_9GAMM</name>
<accession>A0A1V0B2P4</accession>
<feature type="chain" id="PRO_5013387393" description="Lipoprotein" evidence="1">
    <location>
        <begin position="22"/>
        <end position="313"/>
    </location>
</feature>
<reference evidence="2 3" key="1">
    <citation type="submission" date="2017-03" db="EMBL/GenBank/DDBJ databases">
        <title>Complete genome sequence of the novel DNRA strain Pseudomonas sp. S-6-2 isolated from Chinese polluted river sediment. Journal of Biotechnology.</title>
        <authorList>
            <person name="Li J."/>
            <person name="Xiang F."/>
            <person name="Wang L."/>
            <person name="Xi L."/>
            <person name="Liu J."/>
        </authorList>
    </citation>
    <scope>NUCLEOTIDE SEQUENCE [LARGE SCALE GENOMIC DNA]</scope>
    <source>
        <strain evidence="2 3">S-6-2</strain>
    </source>
</reference>
<evidence type="ECO:0008006" key="4">
    <source>
        <dbReference type="Google" id="ProtNLM"/>
    </source>
</evidence>
<sequence>MRNLLCLVLIGMLAGCSQDFARLTFEESARADRHWSKPASKPEVFAAYKQAIVGQLQEQGIEPTKVSMRIDPDDDHSVILSISNGGAQPEQLQAFQQSLQAIVEAREALPLTVTFNLSRQPGGQEETEADSEELGSYQAEMTLGRVVLSHSYGLGDMLAAALTGNSGARSSVFCNISVKLEPHLPFNYLAYKLDEDSEEGRYVVGRRSSEILNAELQFNNARLQAMLDNDEVGISPPVESRGRASMFSGRLNQIDLQLGPVGDVRHQSGKIDSIVHSRLRGQCSELAIGLGQPFSFYMGNTIDRLTAVSAIEG</sequence>
<evidence type="ECO:0000256" key="1">
    <source>
        <dbReference type="SAM" id="SignalP"/>
    </source>
</evidence>
<protein>
    <recommendedName>
        <fullName evidence="4">Lipoprotein</fullName>
    </recommendedName>
</protein>
<dbReference type="PROSITE" id="PS51257">
    <property type="entry name" value="PROKAR_LIPOPROTEIN"/>
    <property type="match status" value="1"/>
</dbReference>
<feature type="signal peptide" evidence="1">
    <location>
        <begin position="1"/>
        <end position="21"/>
    </location>
</feature>
<dbReference type="RefSeq" id="WP_080049015.1">
    <property type="nucleotide sequence ID" value="NZ_CP020100.1"/>
</dbReference>
<keyword evidence="1" id="KW-0732">Signal</keyword>
<keyword evidence="3" id="KW-1185">Reference proteome</keyword>